<proteinExistence type="predicted"/>
<dbReference type="EMBL" id="ASPP01007860">
    <property type="protein sequence ID" value="ETO26448.1"/>
    <property type="molecule type" value="Genomic_DNA"/>
</dbReference>
<keyword evidence="1" id="KW-0472">Membrane</keyword>
<name>X6NKM0_RETFI</name>
<dbReference type="AlphaFoldDB" id="X6NKM0"/>
<evidence type="ECO:0000256" key="1">
    <source>
        <dbReference type="SAM" id="Phobius"/>
    </source>
</evidence>
<keyword evidence="1" id="KW-0812">Transmembrane</keyword>
<sequence>MNFTQVDEHELLPTPYYFCDNGTLYCTSGYGWFFFIFKKNLQKCVLIVLSVLESTGRLASWQKTYLAIEIWEYDQYHQKYQQFYKEFQWNKTECTWDYGSGGIGPCDYLPLTGTNSYTARILFTMPKRRYDSRQDPLLIVWYDILGIPYGVRPKLLFQYKNLTFIEVHSGNPFSFSDLLTTGSFKIPFYSMISLLIMFILLSIAGVIKGKKGRAITKADYIIDTRNLRSVFQNLPETVVVEEKYLKSRSKFKFYKHGPYLCIVLLGRLAYMFVFTLTFFYLVFESVNKQHFEVLGQYHKFANNRDDQLWNLSAEIETYYNSYVDFIFTYLNNLTITITIKLKAAYSNKTNVRLAYDNFQMQEPLRRFKGLNLTGADNMYAAGTTACDTNPLNGARMLNYDELCIYSNSSVNETCYDSKYYNRSWANFSDLQTALVENCLHTSDCVGWTWIDPTSSSSTGHFAVFSQFSTPQFTNDTSGICYLIASFVHYIFIIL</sequence>
<keyword evidence="1" id="KW-1133">Transmembrane helix</keyword>
<gene>
    <name evidence="2" type="ORF">RFI_10688</name>
</gene>
<feature type="transmembrane region" description="Helical" evidence="1">
    <location>
        <begin position="259"/>
        <end position="283"/>
    </location>
</feature>
<feature type="transmembrane region" description="Helical" evidence="1">
    <location>
        <begin position="186"/>
        <end position="207"/>
    </location>
</feature>
<organism evidence="2 3">
    <name type="scientific">Reticulomyxa filosa</name>
    <dbReference type="NCBI Taxonomy" id="46433"/>
    <lineage>
        <taxon>Eukaryota</taxon>
        <taxon>Sar</taxon>
        <taxon>Rhizaria</taxon>
        <taxon>Retaria</taxon>
        <taxon>Foraminifera</taxon>
        <taxon>Monothalamids</taxon>
        <taxon>Reticulomyxidae</taxon>
        <taxon>Reticulomyxa</taxon>
    </lineage>
</organism>
<comment type="caution">
    <text evidence="2">The sequence shown here is derived from an EMBL/GenBank/DDBJ whole genome shotgun (WGS) entry which is preliminary data.</text>
</comment>
<protein>
    <submittedName>
        <fullName evidence="2">Uncharacterized protein</fullName>
    </submittedName>
</protein>
<dbReference type="Proteomes" id="UP000023152">
    <property type="component" value="Unassembled WGS sequence"/>
</dbReference>
<evidence type="ECO:0000313" key="2">
    <source>
        <dbReference type="EMBL" id="ETO26448.1"/>
    </source>
</evidence>
<keyword evidence="3" id="KW-1185">Reference proteome</keyword>
<reference evidence="2 3" key="1">
    <citation type="journal article" date="2013" name="Curr. Biol.">
        <title>The Genome of the Foraminiferan Reticulomyxa filosa.</title>
        <authorList>
            <person name="Glockner G."/>
            <person name="Hulsmann N."/>
            <person name="Schleicher M."/>
            <person name="Noegel A.A."/>
            <person name="Eichinger L."/>
            <person name="Gallinger C."/>
            <person name="Pawlowski J."/>
            <person name="Sierra R."/>
            <person name="Euteneuer U."/>
            <person name="Pillet L."/>
            <person name="Moustafa A."/>
            <person name="Platzer M."/>
            <person name="Groth M."/>
            <person name="Szafranski K."/>
            <person name="Schliwa M."/>
        </authorList>
    </citation>
    <scope>NUCLEOTIDE SEQUENCE [LARGE SCALE GENOMIC DNA]</scope>
</reference>
<accession>X6NKM0</accession>
<evidence type="ECO:0000313" key="3">
    <source>
        <dbReference type="Proteomes" id="UP000023152"/>
    </source>
</evidence>